<dbReference type="Pfam" id="PF08327">
    <property type="entry name" value="AHSA1"/>
    <property type="match status" value="1"/>
</dbReference>
<evidence type="ECO:0000313" key="4">
    <source>
        <dbReference type="Proteomes" id="UP001304298"/>
    </source>
</evidence>
<gene>
    <name evidence="3" type="ORF">VA596_13920</name>
</gene>
<dbReference type="Gene3D" id="3.30.530.20">
    <property type="match status" value="1"/>
</dbReference>
<dbReference type="EMBL" id="JAYFSI010000002">
    <property type="protein sequence ID" value="MEA5360641.1"/>
    <property type="molecule type" value="Genomic_DNA"/>
</dbReference>
<protein>
    <submittedName>
        <fullName evidence="3">SRPBCC domain-containing protein</fullName>
    </submittedName>
</protein>
<evidence type="ECO:0000259" key="2">
    <source>
        <dbReference type="Pfam" id="PF08327"/>
    </source>
</evidence>
<dbReference type="Proteomes" id="UP001304298">
    <property type="component" value="Unassembled WGS sequence"/>
</dbReference>
<feature type="domain" description="Activator of Hsp90 ATPase homologue 1/2-like C-terminal" evidence="2">
    <location>
        <begin position="12"/>
        <end position="113"/>
    </location>
</feature>
<comment type="similarity">
    <text evidence="1">Belongs to the AHA1 family.</text>
</comment>
<evidence type="ECO:0000256" key="1">
    <source>
        <dbReference type="ARBA" id="ARBA00006817"/>
    </source>
</evidence>
<organism evidence="3 4">
    <name type="scientific">Amycolatopsis heterodermiae</name>
    <dbReference type="NCBI Taxonomy" id="3110235"/>
    <lineage>
        <taxon>Bacteria</taxon>
        <taxon>Bacillati</taxon>
        <taxon>Actinomycetota</taxon>
        <taxon>Actinomycetes</taxon>
        <taxon>Pseudonocardiales</taxon>
        <taxon>Pseudonocardiaceae</taxon>
        <taxon>Amycolatopsis</taxon>
    </lineage>
</organism>
<dbReference type="InterPro" id="IPR023393">
    <property type="entry name" value="START-like_dom_sf"/>
</dbReference>
<dbReference type="RefSeq" id="WP_323326960.1">
    <property type="nucleotide sequence ID" value="NZ_JAYFSI010000002.1"/>
</dbReference>
<sequence length="147" mass="16474">MSEFEIVQEYPHPRDRVWRALTDPAVVPRWTSTGQGGRPEGFVPEVGTRFRFVGKPVPGWDGVVRCEVLAADAPSLLRFTWRNKETDEPSFVTYRLEDTAAGTRFTYSHTGFRGVGGLVMSRLLQRVRRRMLAEGLPPVLDDLGAAA</sequence>
<dbReference type="SUPFAM" id="SSF55961">
    <property type="entry name" value="Bet v1-like"/>
    <property type="match status" value="1"/>
</dbReference>
<dbReference type="InterPro" id="IPR013538">
    <property type="entry name" value="ASHA1/2-like_C"/>
</dbReference>
<reference evidence="3 4" key="1">
    <citation type="submission" date="2023-12" db="EMBL/GenBank/DDBJ databases">
        <title>Amycolatopsis sp. V23-08.</title>
        <authorList>
            <person name="Somphong A."/>
        </authorList>
    </citation>
    <scope>NUCLEOTIDE SEQUENCE [LARGE SCALE GENOMIC DNA]</scope>
    <source>
        <strain evidence="3 4">V23-08</strain>
    </source>
</reference>
<name>A0ABU5R346_9PSEU</name>
<dbReference type="CDD" id="cd07814">
    <property type="entry name" value="SRPBCC_CalC_Aha1-like"/>
    <property type="match status" value="1"/>
</dbReference>
<comment type="caution">
    <text evidence="3">The sequence shown here is derived from an EMBL/GenBank/DDBJ whole genome shotgun (WGS) entry which is preliminary data.</text>
</comment>
<evidence type="ECO:0000313" key="3">
    <source>
        <dbReference type="EMBL" id="MEA5360641.1"/>
    </source>
</evidence>
<proteinExistence type="inferred from homology"/>
<accession>A0ABU5R346</accession>
<keyword evidence="4" id="KW-1185">Reference proteome</keyword>